<dbReference type="PANTHER" id="PTHR43187:SF1">
    <property type="entry name" value="GLUTAMINE AMIDOTRANSFERASE DUG3-RELATED"/>
    <property type="match status" value="1"/>
</dbReference>
<keyword evidence="1 3" id="KW-0315">Glutamine amidotransferase</keyword>
<dbReference type="EMBL" id="CP049056">
    <property type="protein sequence ID" value="QIE54925.1"/>
    <property type="molecule type" value="Genomic_DNA"/>
</dbReference>
<dbReference type="InterPro" id="IPR029055">
    <property type="entry name" value="Ntn_hydrolases_N"/>
</dbReference>
<name>A0A7L5BTJ7_9RHOB</name>
<dbReference type="Pfam" id="PF13230">
    <property type="entry name" value="GATase_4"/>
    <property type="match status" value="1"/>
</dbReference>
<evidence type="ECO:0000256" key="1">
    <source>
        <dbReference type="ARBA" id="ARBA00022962"/>
    </source>
</evidence>
<evidence type="ECO:0000313" key="3">
    <source>
        <dbReference type="EMBL" id="QIE54925.1"/>
    </source>
</evidence>
<dbReference type="KEGG" id="hdh:G5B40_05355"/>
<dbReference type="PANTHER" id="PTHR43187">
    <property type="entry name" value="GLUTAMINE AMIDOTRANSFERASE DUG3-RELATED"/>
    <property type="match status" value="1"/>
</dbReference>
<evidence type="ECO:0000313" key="4">
    <source>
        <dbReference type="Proteomes" id="UP000503336"/>
    </source>
</evidence>
<keyword evidence="3" id="KW-0808">Transferase</keyword>
<dbReference type="CDD" id="cd01908">
    <property type="entry name" value="YafJ"/>
    <property type="match status" value="1"/>
</dbReference>
<keyword evidence="4" id="KW-1185">Reference proteome</keyword>
<evidence type="ECO:0000259" key="2">
    <source>
        <dbReference type="PROSITE" id="PS51278"/>
    </source>
</evidence>
<dbReference type="InterPro" id="IPR052373">
    <property type="entry name" value="Gamma-glu_amide_hydrolase"/>
</dbReference>
<proteinExistence type="predicted"/>
<feature type="domain" description="Glutamine amidotransferase type-2" evidence="2">
    <location>
        <begin position="2"/>
        <end position="246"/>
    </location>
</feature>
<dbReference type="PROSITE" id="PS51278">
    <property type="entry name" value="GATASE_TYPE_2"/>
    <property type="match status" value="1"/>
</dbReference>
<dbReference type="InterPro" id="IPR026869">
    <property type="entry name" value="EgtC-like"/>
</dbReference>
<sequence>MCRWAAYIGDPIYLEDIVTAPGQSLISQSLRATESKTETNGDGFGLAWYGEREEPGCYHDVLPAWADGNLRSLAHQVRSKLFLAHVRAATGTSTSRTNCHPFSAGKWSFMHNGQAGGYAQFRRRVDMSINERCYAHRNGTTDSEAIFLMALGAGLEEDPKGALERATGLMEAMSRDTGVTPHMRMTVAMSDGARLFCARYASDEFAPTLYHRRMESGRVVVSEPLDRALSDWVAIPPGSFATITEGEVKLEEFRPAA</sequence>
<dbReference type="InterPro" id="IPR017932">
    <property type="entry name" value="GATase_2_dom"/>
</dbReference>
<reference evidence="3 4" key="1">
    <citation type="submission" date="2020-02" db="EMBL/GenBank/DDBJ databases">
        <title>complete genome sequence of Rhodobacteraceae bacterium.</title>
        <authorList>
            <person name="Park J."/>
            <person name="Kim Y.-S."/>
            <person name="Kim K.-H."/>
        </authorList>
    </citation>
    <scope>NUCLEOTIDE SEQUENCE [LARGE SCALE GENOMIC DNA]</scope>
    <source>
        <strain evidence="3 4">RR4-56</strain>
    </source>
</reference>
<accession>A0A7L5BTJ7</accession>
<dbReference type="RefSeq" id="WP_165095976.1">
    <property type="nucleotide sequence ID" value="NZ_CP049056.1"/>
</dbReference>
<gene>
    <name evidence="3" type="ORF">G5B40_05355</name>
</gene>
<dbReference type="GO" id="GO:0016740">
    <property type="term" value="F:transferase activity"/>
    <property type="evidence" value="ECO:0007669"/>
    <property type="project" value="UniProtKB-KW"/>
</dbReference>
<dbReference type="AlphaFoldDB" id="A0A7L5BTJ7"/>
<dbReference type="Proteomes" id="UP000503336">
    <property type="component" value="Chromosome"/>
</dbReference>
<organism evidence="3 4">
    <name type="scientific">Pikeienuella piscinae</name>
    <dbReference type="NCBI Taxonomy" id="2748098"/>
    <lineage>
        <taxon>Bacteria</taxon>
        <taxon>Pseudomonadati</taxon>
        <taxon>Pseudomonadota</taxon>
        <taxon>Alphaproteobacteria</taxon>
        <taxon>Rhodobacterales</taxon>
        <taxon>Paracoccaceae</taxon>
        <taxon>Pikeienuella</taxon>
    </lineage>
</organism>
<dbReference type="SUPFAM" id="SSF56235">
    <property type="entry name" value="N-terminal nucleophile aminohydrolases (Ntn hydrolases)"/>
    <property type="match status" value="1"/>
</dbReference>
<dbReference type="Gene3D" id="3.60.20.10">
    <property type="entry name" value="Glutamine Phosphoribosylpyrophosphate, subunit 1, domain 1"/>
    <property type="match status" value="1"/>
</dbReference>
<protein>
    <submittedName>
        <fullName evidence="3">Class II glutamine amidotransferase</fullName>
    </submittedName>
</protein>